<dbReference type="OrthoDB" id="6613063at2759"/>
<keyword evidence="2" id="KW-1185">Reference proteome</keyword>
<gene>
    <name evidence="1" type="ORF">FIBSPDRAFT_751338</name>
</gene>
<dbReference type="STRING" id="436010.A0A166DIL2"/>
<proteinExistence type="predicted"/>
<dbReference type="AlphaFoldDB" id="A0A166DIL2"/>
<sequence length="444" mass="51188">MHLIWKNLIKNLILHWMGKFKGLDAGTESYKLMKKVWEALSEATAAAGSTIPSAYSSRVPNITKSKLLVSAEMWSFWALYLGLILLRQQFSQAKYHCHFVRLVKLLNICLQFQISDDEIDFIREGFIRWVLEYEDIYYQHDPERISACPVTIHALLHITDSIKSMGPVWCYWMFPMEWYCGTFLPSIRSHRFPYTSLDHYVLESAQLAQIQVIYNVGDALLLQEPRGPAPGRFSCAEYPSCVLLPPHKDTCPPANLVRSIAAVLSTNSDIRVSYVNPHMRHAKIEEWGKVCRIDSDEGDTMCASSLTRSCEDQRNTTFMRYEMLVDTQARRHRVKPVYQLQTFYGCLQHIFTVHFVIPCPPLQTTEPTTFIIAAIQNCKTDPSRVFPEGLDFHYYLQEGPLHFIDVTSVKCLIGWVWDIDQWVILDRSGSLARALHVIDEDNVK</sequence>
<accession>A0A166DIL2</accession>
<evidence type="ECO:0000313" key="1">
    <source>
        <dbReference type="EMBL" id="KZP14756.1"/>
    </source>
</evidence>
<dbReference type="Proteomes" id="UP000076532">
    <property type="component" value="Unassembled WGS sequence"/>
</dbReference>
<organism evidence="1 2">
    <name type="scientific">Athelia psychrophila</name>
    <dbReference type="NCBI Taxonomy" id="1759441"/>
    <lineage>
        <taxon>Eukaryota</taxon>
        <taxon>Fungi</taxon>
        <taxon>Dikarya</taxon>
        <taxon>Basidiomycota</taxon>
        <taxon>Agaricomycotina</taxon>
        <taxon>Agaricomycetes</taxon>
        <taxon>Agaricomycetidae</taxon>
        <taxon>Atheliales</taxon>
        <taxon>Atheliaceae</taxon>
        <taxon>Athelia</taxon>
    </lineage>
</organism>
<dbReference type="EMBL" id="KV417612">
    <property type="protein sequence ID" value="KZP14756.1"/>
    <property type="molecule type" value="Genomic_DNA"/>
</dbReference>
<dbReference type="PANTHER" id="PTHR46579:SF1">
    <property type="entry name" value="F5_8 TYPE C DOMAIN-CONTAINING PROTEIN"/>
    <property type="match status" value="1"/>
</dbReference>
<dbReference type="PANTHER" id="PTHR46579">
    <property type="entry name" value="F5/8 TYPE C DOMAIN-CONTAINING PROTEIN-RELATED"/>
    <property type="match status" value="1"/>
</dbReference>
<protein>
    <submittedName>
        <fullName evidence="1">Uncharacterized protein</fullName>
    </submittedName>
</protein>
<reference evidence="1 2" key="1">
    <citation type="journal article" date="2016" name="Mol. Biol. Evol.">
        <title>Comparative Genomics of Early-Diverging Mushroom-Forming Fungi Provides Insights into the Origins of Lignocellulose Decay Capabilities.</title>
        <authorList>
            <person name="Nagy L.G."/>
            <person name="Riley R."/>
            <person name="Tritt A."/>
            <person name="Adam C."/>
            <person name="Daum C."/>
            <person name="Floudas D."/>
            <person name="Sun H."/>
            <person name="Yadav J.S."/>
            <person name="Pangilinan J."/>
            <person name="Larsson K.H."/>
            <person name="Matsuura K."/>
            <person name="Barry K."/>
            <person name="Labutti K."/>
            <person name="Kuo R."/>
            <person name="Ohm R.A."/>
            <person name="Bhattacharya S.S."/>
            <person name="Shirouzu T."/>
            <person name="Yoshinaga Y."/>
            <person name="Martin F.M."/>
            <person name="Grigoriev I.V."/>
            <person name="Hibbett D.S."/>
        </authorList>
    </citation>
    <scope>NUCLEOTIDE SEQUENCE [LARGE SCALE GENOMIC DNA]</scope>
    <source>
        <strain evidence="1 2">CBS 109695</strain>
    </source>
</reference>
<name>A0A166DIL2_9AGAM</name>
<evidence type="ECO:0000313" key="2">
    <source>
        <dbReference type="Proteomes" id="UP000076532"/>
    </source>
</evidence>